<keyword evidence="2" id="KW-1185">Reference proteome</keyword>
<proteinExistence type="predicted"/>
<feature type="non-terminal residue" evidence="1">
    <location>
        <position position="315"/>
    </location>
</feature>
<evidence type="ECO:0008006" key="3">
    <source>
        <dbReference type="Google" id="ProtNLM"/>
    </source>
</evidence>
<reference evidence="1" key="1">
    <citation type="submission" date="2021-02" db="EMBL/GenBank/DDBJ databases">
        <authorList>
            <person name="Palmer J.M."/>
        </authorList>
    </citation>
    <scope>NUCLEOTIDE SEQUENCE</scope>
    <source>
        <strain evidence="1">SCRP23</strain>
    </source>
</reference>
<evidence type="ECO:0000313" key="2">
    <source>
        <dbReference type="Proteomes" id="UP000693981"/>
    </source>
</evidence>
<dbReference type="EMBL" id="JAGDFL010001931">
    <property type="protein sequence ID" value="KAG7375185.1"/>
    <property type="molecule type" value="Genomic_DNA"/>
</dbReference>
<dbReference type="OrthoDB" id="431885at2759"/>
<protein>
    <recommendedName>
        <fullName evidence="3">Serine protease family S09X</fullName>
    </recommendedName>
</protein>
<dbReference type="AlphaFoldDB" id="A0A8T1V266"/>
<dbReference type="Proteomes" id="UP000693981">
    <property type="component" value="Unassembled WGS sequence"/>
</dbReference>
<comment type="caution">
    <text evidence="1">The sequence shown here is derived from an EMBL/GenBank/DDBJ whole genome shotgun (WGS) entry which is preliminary data.</text>
</comment>
<name>A0A8T1V266_9STRA</name>
<gene>
    <name evidence="1" type="ORF">PHYBOEH_003344</name>
</gene>
<evidence type="ECO:0000313" key="1">
    <source>
        <dbReference type="EMBL" id="KAG7375185.1"/>
    </source>
</evidence>
<organism evidence="1 2">
    <name type="scientific">Phytophthora boehmeriae</name>
    <dbReference type="NCBI Taxonomy" id="109152"/>
    <lineage>
        <taxon>Eukaryota</taxon>
        <taxon>Sar</taxon>
        <taxon>Stramenopiles</taxon>
        <taxon>Oomycota</taxon>
        <taxon>Peronosporomycetes</taxon>
        <taxon>Peronosporales</taxon>
        <taxon>Peronosporaceae</taxon>
        <taxon>Phytophthora</taxon>
    </lineage>
</organism>
<sequence length="315" mass="34436">MRRSVLVEVSADQASSGVKRTLLGLIATSEDHEGDSAPFYDEVMVYLHGFPDMAVHPVDLDFASRMPAKLCEFWLNKTQNRRQKAAFVTFNFGGVPGSDQQLRFTDKTIAQELEDAVAVCRYVRCTLLKTGKLHVVGLSTGAIIASLLREKQLADSIAVIAGLLDLKEGVKFDFSPLQLEQCDATGSCWKEFYLPKGCPLPKNVDLSLDGAHSTSELTDATAPSKLFVRLNQRYVQECQSGSLDIRRAVSGDALPPLLVIHGDADQNVPFSNGEELFEAAAEPKTFLPIPRANHLLTNSKLLKKALKVIGDHIAA</sequence>
<accession>A0A8T1V266</accession>